<feature type="signal peptide" evidence="1">
    <location>
        <begin position="1"/>
        <end position="18"/>
    </location>
</feature>
<organism evidence="2 3">
    <name type="scientific">Gillisia hiemivivida</name>
    <dbReference type="NCBI Taxonomy" id="291190"/>
    <lineage>
        <taxon>Bacteria</taxon>
        <taxon>Pseudomonadati</taxon>
        <taxon>Bacteroidota</taxon>
        <taxon>Flavobacteriia</taxon>
        <taxon>Flavobacteriales</taxon>
        <taxon>Flavobacteriaceae</taxon>
        <taxon>Gillisia</taxon>
    </lineage>
</organism>
<dbReference type="Proteomes" id="UP000321367">
    <property type="component" value="Unassembled WGS sequence"/>
</dbReference>
<dbReference type="RefSeq" id="WP_146931727.1">
    <property type="nucleotide sequence ID" value="NZ_CBCSHZ010000005.1"/>
</dbReference>
<dbReference type="OrthoDB" id="1453593at2"/>
<comment type="caution">
    <text evidence="2">The sequence shown here is derived from an EMBL/GenBank/DDBJ whole genome shotgun (WGS) entry which is preliminary data.</text>
</comment>
<sequence length="121" mass="14354">MKKILLILAIMFSSVLSAQDVYTQKNTESHDAEAERITKEYNKQLSLDANQFVLFEKKIEEFLIKRAKIEKRYTAKDKLDMLYRMQARETIEMKNILTRPQLKIYRLVKSEIQPIAVVEEK</sequence>
<evidence type="ECO:0000313" key="3">
    <source>
        <dbReference type="Proteomes" id="UP000321367"/>
    </source>
</evidence>
<evidence type="ECO:0000313" key="2">
    <source>
        <dbReference type="EMBL" id="TXD94123.1"/>
    </source>
</evidence>
<dbReference type="AlphaFoldDB" id="A0A5C6ZTE0"/>
<dbReference type="EMBL" id="VORY01000006">
    <property type="protein sequence ID" value="TXD94123.1"/>
    <property type="molecule type" value="Genomic_DNA"/>
</dbReference>
<accession>A0A5C6ZTE0</accession>
<keyword evidence="1" id="KW-0732">Signal</keyword>
<evidence type="ECO:0000256" key="1">
    <source>
        <dbReference type="SAM" id="SignalP"/>
    </source>
</evidence>
<gene>
    <name evidence="2" type="ORF">ES724_07605</name>
</gene>
<feature type="chain" id="PRO_5022772231" evidence="1">
    <location>
        <begin position="19"/>
        <end position="121"/>
    </location>
</feature>
<keyword evidence="3" id="KW-1185">Reference proteome</keyword>
<name>A0A5C6ZTE0_9FLAO</name>
<proteinExistence type="predicted"/>
<reference evidence="2 3" key="1">
    <citation type="submission" date="2019-08" db="EMBL/GenBank/DDBJ databases">
        <title>Genome sequence of Gillisia hiemivivida IC154 (type strain).</title>
        <authorList>
            <person name="Bowman J.P."/>
        </authorList>
    </citation>
    <scope>NUCLEOTIDE SEQUENCE [LARGE SCALE GENOMIC DNA]</scope>
    <source>
        <strain evidence="2 3">IC154</strain>
    </source>
</reference>
<protein>
    <submittedName>
        <fullName evidence="2">Uncharacterized protein</fullName>
    </submittedName>
</protein>